<keyword evidence="1" id="KW-0812">Transmembrane</keyword>
<name>A0ABN4N4Q4_9GAMM</name>
<dbReference type="Proteomes" id="UP000076104">
    <property type="component" value="Chromosome"/>
</dbReference>
<organism evidence="2 3">
    <name type="scientific">Psychrobacter alimentarius</name>
    <dbReference type="NCBI Taxonomy" id="261164"/>
    <lineage>
        <taxon>Bacteria</taxon>
        <taxon>Pseudomonadati</taxon>
        <taxon>Pseudomonadota</taxon>
        <taxon>Gammaproteobacteria</taxon>
        <taxon>Moraxellales</taxon>
        <taxon>Moraxellaceae</taxon>
        <taxon>Psychrobacter</taxon>
    </lineage>
</organism>
<evidence type="ECO:0000313" key="3">
    <source>
        <dbReference type="Proteomes" id="UP000076104"/>
    </source>
</evidence>
<protein>
    <submittedName>
        <fullName evidence="2">Uncharacterized protein</fullName>
    </submittedName>
</protein>
<dbReference type="RefSeq" id="WP_062845489.1">
    <property type="nucleotide sequence ID" value="NZ_CP014945.1"/>
</dbReference>
<dbReference type="GeneID" id="33060245"/>
<reference evidence="2 3" key="1">
    <citation type="submission" date="2016-03" db="EMBL/GenBank/DDBJ databases">
        <title>Genome sequencing of Psychrobacter alimentarius PAMC 27889.</title>
        <authorList>
            <person name="Lee J."/>
            <person name="Kim O.-S."/>
        </authorList>
    </citation>
    <scope>NUCLEOTIDE SEQUENCE [LARGE SCALE GENOMIC DNA]</scope>
    <source>
        <strain evidence="2 3">PAMC 27889</strain>
    </source>
</reference>
<evidence type="ECO:0000256" key="1">
    <source>
        <dbReference type="SAM" id="Phobius"/>
    </source>
</evidence>
<keyword evidence="1" id="KW-1133">Transmembrane helix</keyword>
<keyword evidence="3" id="KW-1185">Reference proteome</keyword>
<dbReference type="EMBL" id="CP014945">
    <property type="protein sequence ID" value="AMT97983.1"/>
    <property type="molecule type" value="Genomic_DNA"/>
</dbReference>
<feature type="transmembrane region" description="Helical" evidence="1">
    <location>
        <begin position="49"/>
        <end position="73"/>
    </location>
</feature>
<keyword evidence="1" id="KW-0472">Membrane</keyword>
<proteinExistence type="predicted"/>
<sequence>MDNRRLAGMITILIGLFGIIAYLNAGNGTPVESWPLEAYLSMAASIETLTSVSTTLVYVLTVGLLFLIITRLYKTGIWAYDQMARRG</sequence>
<gene>
    <name evidence="2" type="ORF">A3K91_2410</name>
</gene>
<evidence type="ECO:0000313" key="2">
    <source>
        <dbReference type="EMBL" id="AMT97983.1"/>
    </source>
</evidence>
<accession>A0ABN4N4Q4</accession>